<dbReference type="PANTHER" id="PTHR48090">
    <property type="entry name" value="UNDECAPRENYL-PHOSPHATE 4-DEOXY-4-FORMAMIDO-L-ARABINOSE TRANSFERASE-RELATED"/>
    <property type="match status" value="1"/>
</dbReference>
<evidence type="ECO:0000259" key="1">
    <source>
        <dbReference type="Pfam" id="PF00535"/>
    </source>
</evidence>
<dbReference type="InterPro" id="IPR050256">
    <property type="entry name" value="Glycosyltransferase_2"/>
</dbReference>
<dbReference type="EMBL" id="JBHLWM010000001">
    <property type="protein sequence ID" value="MFC0240113.1"/>
    <property type="molecule type" value="Genomic_DNA"/>
</dbReference>
<dbReference type="SUPFAM" id="SSF53448">
    <property type="entry name" value="Nucleotide-diphospho-sugar transferases"/>
    <property type="match status" value="1"/>
</dbReference>
<gene>
    <name evidence="2" type="ORF">ACFFJ6_06520</name>
</gene>
<evidence type="ECO:0000313" key="2">
    <source>
        <dbReference type="EMBL" id="MFC0240113.1"/>
    </source>
</evidence>
<evidence type="ECO:0000313" key="3">
    <source>
        <dbReference type="Proteomes" id="UP001589775"/>
    </source>
</evidence>
<accession>A0ABV6EPG3</accession>
<dbReference type="CDD" id="cd04179">
    <property type="entry name" value="DPM_DPG-synthase_like"/>
    <property type="match status" value="1"/>
</dbReference>
<dbReference type="Proteomes" id="UP001589775">
    <property type="component" value="Unassembled WGS sequence"/>
</dbReference>
<dbReference type="PANTHER" id="PTHR48090:SF7">
    <property type="entry name" value="RFBJ PROTEIN"/>
    <property type="match status" value="1"/>
</dbReference>
<comment type="caution">
    <text evidence="2">The sequence shown here is derived from an EMBL/GenBank/DDBJ whole genome shotgun (WGS) entry which is preliminary data.</text>
</comment>
<feature type="domain" description="Glycosyltransferase 2-like" evidence="1">
    <location>
        <begin position="3"/>
        <end position="120"/>
    </location>
</feature>
<keyword evidence="3" id="KW-1185">Reference proteome</keyword>
<dbReference type="RefSeq" id="WP_378385561.1">
    <property type="nucleotide sequence ID" value="NZ_JBHLWM010000001.1"/>
</dbReference>
<dbReference type="Pfam" id="PF00535">
    <property type="entry name" value="Glycos_transf_2"/>
    <property type="match status" value="1"/>
</dbReference>
<reference evidence="2 3" key="1">
    <citation type="submission" date="2024-09" db="EMBL/GenBank/DDBJ databases">
        <authorList>
            <person name="Sun Q."/>
            <person name="Mori K."/>
        </authorList>
    </citation>
    <scope>NUCLEOTIDE SEQUENCE [LARGE SCALE GENOMIC DNA]</scope>
    <source>
        <strain evidence="2 3">KCTC 23279</strain>
    </source>
</reference>
<dbReference type="InterPro" id="IPR029044">
    <property type="entry name" value="Nucleotide-diphossugar_trans"/>
</dbReference>
<sequence length="231" mass="26132">MLSLVIPCFNEARNLPLLLERCSALVAKADVEVIIVDNGSSDETARVLEDALPRHPGCRSVRVDVNQGYGFGILSGLRAARGDLLAWTHADLQTDPLDLLPGLDLFASHGTGLFVKGRRRGRPFKDVVFTVGMSAFETVLLREPLWDINAQPTMFSRAFFETWADPPHDFSLDLYAYYQARRSRLPVERFPVVFGERAHGVSHWNVDLRSKWKFIKRTVDFSFELKGRLSQ</sequence>
<name>A0ABV6EPG3_9BRAD</name>
<dbReference type="InterPro" id="IPR001173">
    <property type="entry name" value="Glyco_trans_2-like"/>
</dbReference>
<proteinExistence type="predicted"/>
<organism evidence="2 3">
    <name type="scientific">Rhodopseudomonas telluris</name>
    <dbReference type="NCBI Taxonomy" id="644215"/>
    <lineage>
        <taxon>Bacteria</taxon>
        <taxon>Pseudomonadati</taxon>
        <taxon>Pseudomonadota</taxon>
        <taxon>Alphaproteobacteria</taxon>
        <taxon>Hyphomicrobiales</taxon>
        <taxon>Nitrobacteraceae</taxon>
        <taxon>Rhodopseudomonas</taxon>
    </lineage>
</organism>
<protein>
    <submittedName>
        <fullName evidence="2">Glycosyltransferase family 2 protein</fullName>
    </submittedName>
</protein>
<dbReference type="Gene3D" id="3.90.550.10">
    <property type="entry name" value="Spore Coat Polysaccharide Biosynthesis Protein SpsA, Chain A"/>
    <property type="match status" value="1"/>
</dbReference>